<dbReference type="InterPro" id="IPR000639">
    <property type="entry name" value="Epox_hydrolase-like"/>
</dbReference>
<dbReference type="InterPro" id="IPR029058">
    <property type="entry name" value="AB_hydrolase_fold"/>
</dbReference>
<protein>
    <submittedName>
        <fullName evidence="2">Pimeloyl-ACP methyl ester carboxylesterase</fullName>
    </submittedName>
</protein>
<reference evidence="2 3" key="1">
    <citation type="submission" date="2018-06" db="EMBL/GenBank/DDBJ databases">
        <title>Genomic Encyclopedia of Type Strains, Phase III (KMG-III): the genomes of soil and plant-associated and newly described type strains.</title>
        <authorList>
            <person name="Whitman W."/>
        </authorList>
    </citation>
    <scope>NUCLEOTIDE SEQUENCE [LARGE SCALE GENOMIC DNA]</scope>
    <source>
        <strain evidence="2 3">CGMCC 1.12504</strain>
    </source>
</reference>
<keyword evidence="3" id="KW-1185">Reference proteome</keyword>
<dbReference type="RefSeq" id="WP_112087221.1">
    <property type="nucleotide sequence ID" value="NZ_QLSV01000017.1"/>
</dbReference>
<dbReference type="PRINTS" id="PR00111">
    <property type="entry name" value="ABHYDROLASE"/>
</dbReference>
<evidence type="ECO:0000313" key="2">
    <source>
        <dbReference type="EMBL" id="RAR46544.1"/>
    </source>
</evidence>
<dbReference type="Gene3D" id="3.40.50.1820">
    <property type="entry name" value="alpha/beta hydrolase"/>
    <property type="match status" value="1"/>
</dbReference>
<feature type="domain" description="AB hydrolase-1" evidence="1">
    <location>
        <begin position="30"/>
        <end position="257"/>
    </location>
</feature>
<comment type="caution">
    <text evidence="2">The sequence shown here is derived from an EMBL/GenBank/DDBJ whole genome shotgun (WGS) entry which is preliminary data.</text>
</comment>
<accession>A0A328WRS5</accession>
<dbReference type="Pfam" id="PF00561">
    <property type="entry name" value="Abhydrolase_1"/>
    <property type="match status" value="1"/>
</dbReference>
<evidence type="ECO:0000259" key="1">
    <source>
        <dbReference type="Pfam" id="PF00561"/>
    </source>
</evidence>
<dbReference type="OrthoDB" id="9780932at2"/>
<name>A0A328WRS5_9FLAO</name>
<dbReference type="SUPFAM" id="SSF53474">
    <property type="entry name" value="alpha/beta-Hydrolases"/>
    <property type="match status" value="1"/>
</dbReference>
<dbReference type="AlphaFoldDB" id="A0A328WRS5"/>
<sequence>MEKSNSNINSTIEVNNIKLSYNDVGIGKIPVVFLHGFPFNKSMWDNQLATFKDTHRFISLDFRSFGQSSNDGSELSMDVLADDLIGFLNALKLRQVIICGLSMGGFVALNAITRFPERFAALILCDTNCVADTLEQKAKRYKTIEEIEKNGTSKFSATFLDSLFADDTYSTKKQLVGKINADILANTPEVITAGLKALATRTETRSSLEKIAVPTLIICGREDEVTPLEQSEFMNKHIKDSTLKVINNAGHLSNMEQPELFNAELLEFLSSEPIITMVNSIKEPNANLFV</sequence>
<dbReference type="GO" id="GO:0003824">
    <property type="term" value="F:catalytic activity"/>
    <property type="evidence" value="ECO:0007669"/>
    <property type="project" value="InterPro"/>
</dbReference>
<dbReference type="Proteomes" id="UP000249518">
    <property type="component" value="Unassembled WGS sequence"/>
</dbReference>
<dbReference type="InterPro" id="IPR000073">
    <property type="entry name" value="AB_hydrolase_1"/>
</dbReference>
<dbReference type="PRINTS" id="PR00412">
    <property type="entry name" value="EPOXHYDRLASE"/>
</dbReference>
<dbReference type="InterPro" id="IPR050266">
    <property type="entry name" value="AB_hydrolase_sf"/>
</dbReference>
<dbReference type="PANTHER" id="PTHR43798">
    <property type="entry name" value="MONOACYLGLYCEROL LIPASE"/>
    <property type="match status" value="1"/>
</dbReference>
<organism evidence="2 3">
    <name type="scientific">Flavobacterium lacus</name>
    <dbReference type="NCBI Taxonomy" id="1353778"/>
    <lineage>
        <taxon>Bacteria</taxon>
        <taxon>Pseudomonadati</taxon>
        <taxon>Bacteroidota</taxon>
        <taxon>Flavobacteriia</taxon>
        <taxon>Flavobacteriales</taxon>
        <taxon>Flavobacteriaceae</taxon>
        <taxon>Flavobacterium</taxon>
    </lineage>
</organism>
<proteinExistence type="predicted"/>
<gene>
    <name evidence="2" type="ORF">B0I10_11740</name>
</gene>
<dbReference type="EMBL" id="QLSV01000017">
    <property type="protein sequence ID" value="RAR46544.1"/>
    <property type="molecule type" value="Genomic_DNA"/>
</dbReference>
<evidence type="ECO:0000313" key="3">
    <source>
        <dbReference type="Proteomes" id="UP000249518"/>
    </source>
</evidence>